<evidence type="ECO:0000256" key="1">
    <source>
        <dbReference type="SAM" id="Coils"/>
    </source>
</evidence>
<sequence>MADMEKENVNLMERNKEKDSQILEWREEWKKVVSTIESTSDKNKMLEAKIWDIKRKCQELKEQIILNDGKIREREEANIGLQKQK</sequence>
<protein>
    <submittedName>
        <fullName evidence="2">Uncharacterized protein</fullName>
    </submittedName>
</protein>
<keyword evidence="3" id="KW-1185">Reference proteome</keyword>
<keyword evidence="1" id="KW-0175">Coiled coil</keyword>
<reference evidence="2" key="1">
    <citation type="journal article" date="2023" name="Nat. Commun.">
        <title>Diploid and tetraploid genomes of Acorus and the evolution of monocots.</title>
        <authorList>
            <person name="Ma L."/>
            <person name="Liu K.W."/>
            <person name="Li Z."/>
            <person name="Hsiao Y.Y."/>
            <person name="Qi Y."/>
            <person name="Fu T."/>
            <person name="Tang G.D."/>
            <person name="Zhang D."/>
            <person name="Sun W.H."/>
            <person name="Liu D.K."/>
            <person name="Li Y."/>
            <person name="Chen G.Z."/>
            <person name="Liu X.D."/>
            <person name="Liao X.Y."/>
            <person name="Jiang Y.T."/>
            <person name="Yu X."/>
            <person name="Hao Y."/>
            <person name="Huang J."/>
            <person name="Zhao X.W."/>
            <person name="Ke S."/>
            <person name="Chen Y.Y."/>
            <person name="Wu W.L."/>
            <person name="Hsu J.L."/>
            <person name="Lin Y.F."/>
            <person name="Huang M.D."/>
            <person name="Li C.Y."/>
            <person name="Huang L."/>
            <person name="Wang Z.W."/>
            <person name="Zhao X."/>
            <person name="Zhong W.Y."/>
            <person name="Peng D.H."/>
            <person name="Ahmad S."/>
            <person name="Lan S."/>
            <person name="Zhang J.S."/>
            <person name="Tsai W.C."/>
            <person name="Van de Peer Y."/>
            <person name="Liu Z.J."/>
        </authorList>
    </citation>
    <scope>NUCLEOTIDE SEQUENCE</scope>
    <source>
        <strain evidence="2">SCP</strain>
    </source>
</reference>
<comment type="caution">
    <text evidence="2">The sequence shown here is derived from an EMBL/GenBank/DDBJ whole genome shotgun (WGS) entry which is preliminary data.</text>
</comment>
<dbReference type="AlphaFoldDB" id="A0AAV9A6X3"/>
<organism evidence="2 3">
    <name type="scientific">Acorus gramineus</name>
    <name type="common">Dwarf sweet flag</name>
    <dbReference type="NCBI Taxonomy" id="55184"/>
    <lineage>
        <taxon>Eukaryota</taxon>
        <taxon>Viridiplantae</taxon>
        <taxon>Streptophyta</taxon>
        <taxon>Embryophyta</taxon>
        <taxon>Tracheophyta</taxon>
        <taxon>Spermatophyta</taxon>
        <taxon>Magnoliopsida</taxon>
        <taxon>Liliopsida</taxon>
        <taxon>Acoraceae</taxon>
        <taxon>Acorus</taxon>
    </lineage>
</organism>
<name>A0AAV9A6X3_ACOGR</name>
<dbReference type="EMBL" id="JAUJYN010000012">
    <property type="protein sequence ID" value="KAK1259848.1"/>
    <property type="molecule type" value="Genomic_DNA"/>
</dbReference>
<accession>A0AAV9A6X3</accession>
<feature type="coiled-coil region" evidence="1">
    <location>
        <begin position="1"/>
        <end position="63"/>
    </location>
</feature>
<evidence type="ECO:0000313" key="3">
    <source>
        <dbReference type="Proteomes" id="UP001179952"/>
    </source>
</evidence>
<reference evidence="2" key="2">
    <citation type="submission" date="2023-06" db="EMBL/GenBank/DDBJ databases">
        <authorList>
            <person name="Ma L."/>
            <person name="Liu K.-W."/>
            <person name="Li Z."/>
            <person name="Hsiao Y.-Y."/>
            <person name="Qi Y."/>
            <person name="Fu T."/>
            <person name="Tang G."/>
            <person name="Zhang D."/>
            <person name="Sun W.-H."/>
            <person name="Liu D.-K."/>
            <person name="Li Y."/>
            <person name="Chen G.-Z."/>
            <person name="Liu X.-D."/>
            <person name="Liao X.-Y."/>
            <person name="Jiang Y.-T."/>
            <person name="Yu X."/>
            <person name="Hao Y."/>
            <person name="Huang J."/>
            <person name="Zhao X.-W."/>
            <person name="Ke S."/>
            <person name="Chen Y.-Y."/>
            <person name="Wu W.-L."/>
            <person name="Hsu J.-L."/>
            <person name="Lin Y.-F."/>
            <person name="Huang M.-D."/>
            <person name="Li C.-Y."/>
            <person name="Huang L."/>
            <person name="Wang Z.-W."/>
            <person name="Zhao X."/>
            <person name="Zhong W.-Y."/>
            <person name="Peng D.-H."/>
            <person name="Ahmad S."/>
            <person name="Lan S."/>
            <person name="Zhang J.-S."/>
            <person name="Tsai W.-C."/>
            <person name="Van De Peer Y."/>
            <person name="Liu Z.-J."/>
        </authorList>
    </citation>
    <scope>NUCLEOTIDE SEQUENCE</scope>
    <source>
        <strain evidence="2">SCP</strain>
        <tissue evidence="2">Leaves</tissue>
    </source>
</reference>
<dbReference type="Proteomes" id="UP001179952">
    <property type="component" value="Unassembled WGS sequence"/>
</dbReference>
<gene>
    <name evidence="2" type="ORF">QJS04_geneDACA017944</name>
</gene>
<proteinExistence type="predicted"/>
<evidence type="ECO:0000313" key="2">
    <source>
        <dbReference type="EMBL" id="KAK1259848.1"/>
    </source>
</evidence>